<accession>A0A929BC34</accession>
<dbReference type="Gene3D" id="3.20.20.70">
    <property type="entry name" value="Aldolase class I"/>
    <property type="match status" value="1"/>
</dbReference>
<evidence type="ECO:0000256" key="2">
    <source>
        <dbReference type="RuleBase" id="RU363013"/>
    </source>
</evidence>
<dbReference type="AlphaFoldDB" id="A0A929BC34"/>
<proteinExistence type="inferred from homology"/>
<dbReference type="Pfam" id="PF00121">
    <property type="entry name" value="TIM"/>
    <property type="match status" value="1"/>
</dbReference>
<keyword evidence="1 2" id="KW-0413">Isomerase</keyword>
<dbReference type="GO" id="GO:0004807">
    <property type="term" value="F:triose-phosphate isomerase activity"/>
    <property type="evidence" value="ECO:0007669"/>
    <property type="project" value="UniProtKB-EC"/>
</dbReference>
<comment type="similarity">
    <text evidence="2">Belongs to the triosephosphate isomerase family.</text>
</comment>
<dbReference type="InterPro" id="IPR035990">
    <property type="entry name" value="TIM_sf"/>
</dbReference>
<dbReference type="InterPro" id="IPR013785">
    <property type="entry name" value="Aldolase_TIM"/>
</dbReference>
<evidence type="ECO:0000313" key="4">
    <source>
        <dbReference type="Proteomes" id="UP000598360"/>
    </source>
</evidence>
<dbReference type="CDD" id="cd00311">
    <property type="entry name" value="TIM"/>
    <property type="match status" value="1"/>
</dbReference>
<dbReference type="GO" id="GO:0006094">
    <property type="term" value="P:gluconeogenesis"/>
    <property type="evidence" value="ECO:0007669"/>
    <property type="project" value="UniProtKB-KW"/>
</dbReference>
<dbReference type="EMBL" id="JADEYC010000019">
    <property type="protein sequence ID" value="MBE9375328.1"/>
    <property type="molecule type" value="Genomic_DNA"/>
</dbReference>
<dbReference type="GO" id="GO:0005829">
    <property type="term" value="C:cytosol"/>
    <property type="evidence" value="ECO:0007669"/>
    <property type="project" value="TreeGrafter"/>
</dbReference>
<dbReference type="SUPFAM" id="SSF51351">
    <property type="entry name" value="Triosephosphate isomerase (TIM)"/>
    <property type="match status" value="1"/>
</dbReference>
<dbReference type="PANTHER" id="PTHR21139">
    <property type="entry name" value="TRIOSEPHOSPHATE ISOMERASE"/>
    <property type="match status" value="1"/>
</dbReference>
<comment type="subunit">
    <text evidence="2">Homodimer.</text>
</comment>
<comment type="catalytic activity">
    <reaction evidence="2">
        <text>D-glyceraldehyde 3-phosphate = dihydroxyacetone phosphate</text>
        <dbReference type="Rhea" id="RHEA:18585"/>
        <dbReference type="ChEBI" id="CHEBI:57642"/>
        <dbReference type="ChEBI" id="CHEBI:59776"/>
        <dbReference type="EC" id="5.3.1.1"/>
    </reaction>
</comment>
<keyword evidence="2" id="KW-0324">Glycolysis</keyword>
<comment type="caution">
    <text evidence="3">The sequence shown here is derived from an EMBL/GenBank/DDBJ whole genome shotgun (WGS) entry which is preliminary data.</text>
</comment>
<dbReference type="InterPro" id="IPR000652">
    <property type="entry name" value="Triosephosphate_isomerase"/>
</dbReference>
<keyword evidence="2" id="KW-0963">Cytoplasm</keyword>
<sequence length="246" mass="25316">MNGTITCTNTKTQLGTEELSVLLRELAADADLAARAGFVAFLPTALLERSARMLRGTGIALGAQDVWPVARGHATGETSAQVLAEIGCTHVMIGHQERRALFGETDALIAEKAAAAASCGLVPLLCAGEAERTEPAAAARTAAEQTAAVLERLDEGAPLVVMYEPAWTVGAGAPADPGRVAAAVRAVRDTARGRSGSLRVIYGGAVAPGVFGPLHTEAELDGVGLGRVVHDPAGRRAVLREVLDRG</sequence>
<comment type="subcellular location">
    <subcellularLocation>
        <location evidence="2">Cytoplasm</location>
    </subcellularLocation>
</comment>
<keyword evidence="4" id="KW-1185">Reference proteome</keyword>
<dbReference type="PANTHER" id="PTHR21139:SF2">
    <property type="entry name" value="TRIOSEPHOSPHATE ISOMERASE"/>
    <property type="match status" value="1"/>
</dbReference>
<evidence type="ECO:0000313" key="3">
    <source>
        <dbReference type="EMBL" id="MBE9375328.1"/>
    </source>
</evidence>
<protein>
    <recommendedName>
        <fullName evidence="2">Triosephosphate isomerase</fullName>
        <ecNumber evidence="2">5.3.1.1</ecNumber>
    </recommendedName>
</protein>
<name>A0A929BC34_9PSEU</name>
<dbReference type="PROSITE" id="PS51440">
    <property type="entry name" value="TIM_2"/>
    <property type="match status" value="1"/>
</dbReference>
<dbReference type="Proteomes" id="UP000598360">
    <property type="component" value="Unassembled WGS sequence"/>
</dbReference>
<reference evidence="3" key="1">
    <citation type="submission" date="2020-10" db="EMBL/GenBank/DDBJ databases">
        <title>Diversity and distribution of actinomycetes associated with coral in the coast of Hainan.</title>
        <authorList>
            <person name="Li F."/>
        </authorList>
    </citation>
    <scope>NUCLEOTIDE SEQUENCE</scope>
    <source>
        <strain evidence="3">HNM0983</strain>
    </source>
</reference>
<dbReference type="EC" id="5.3.1.1" evidence="2"/>
<organism evidence="3 4">
    <name type="scientific">Saccharopolyspora montiporae</name>
    <dbReference type="NCBI Taxonomy" id="2781240"/>
    <lineage>
        <taxon>Bacteria</taxon>
        <taxon>Bacillati</taxon>
        <taxon>Actinomycetota</taxon>
        <taxon>Actinomycetes</taxon>
        <taxon>Pseudonocardiales</taxon>
        <taxon>Pseudonocardiaceae</taxon>
        <taxon>Saccharopolyspora</taxon>
    </lineage>
</organism>
<evidence type="ECO:0000256" key="1">
    <source>
        <dbReference type="ARBA" id="ARBA00023235"/>
    </source>
</evidence>
<comment type="pathway">
    <text evidence="2">Carbohydrate degradation; glycolysis; D-glyceraldehyde 3-phosphate from glycerone phosphate: step 1/1.</text>
</comment>
<dbReference type="GO" id="GO:0006096">
    <property type="term" value="P:glycolytic process"/>
    <property type="evidence" value="ECO:0007669"/>
    <property type="project" value="UniProtKB-KW"/>
</dbReference>
<gene>
    <name evidence="3" type="ORF">IQ251_12820</name>
</gene>
<dbReference type="GO" id="GO:0019563">
    <property type="term" value="P:glycerol catabolic process"/>
    <property type="evidence" value="ECO:0007669"/>
    <property type="project" value="TreeGrafter"/>
</dbReference>
<comment type="pathway">
    <text evidence="2">Carbohydrate biosynthesis; gluconeogenesis.</text>
</comment>
<keyword evidence="2" id="KW-0312">Gluconeogenesis</keyword>
<dbReference type="RefSeq" id="WP_193928759.1">
    <property type="nucleotide sequence ID" value="NZ_JADEYC010000019.1"/>
</dbReference>
<dbReference type="GO" id="GO:0046166">
    <property type="term" value="P:glyceraldehyde-3-phosphate biosynthetic process"/>
    <property type="evidence" value="ECO:0007669"/>
    <property type="project" value="TreeGrafter"/>
</dbReference>